<evidence type="ECO:0000256" key="2">
    <source>
        <dbReference type="ARBA" id="ARBA00009183"/>
    </source>
</evidence>
<dbReference type="RefSeq" id="XP_069231335.1">
    <property type="nucleotide sequence ID" value="XM_069371364.1"/>
</dbReference>
<dbReference type="GeneID" id="96004202"/>
<dbReference type="PRINTS" id="PR00370">
    <property type="entry name" value="FMOXYGENASE"/>
</dbReference>
<evidence type="ECO:0000256" key="3">
    <source>
        <dbReference type="ARBA" id="ARBA00022630"/>
    </source>
</evidence>
<protein>
    <submittedName>
        <fullName evidence="8">Uncharacterized protein</fullName>
    </submittedName>
</protein>
<dbReference type="GO" id="GO:0050660">
    <property type="term" value="F:flavin adenine dinucleotide binding"/>
    <property type="evidence" value="ECO:0007669"/>
    <property type="project" value="InterPro"/>
</dbReference>
<reference evidence="8 9" key="1">
    <citation type="journal article" date="2020" name="Microbiol. Resour. Announc.">
        <title>Draft Genome Sequence of a Cladosporium Species Isolated from the Mesophotic Ascidian Didemnum maculosum.</title>
        <authorList>
            <person name="Gioti A."/>
            <person name="Siaperas R."/>
            <person name="Nikolaivits E."/>
            <person name="Le Goff G."/>
            <person name="Ouazzani J."/>
            <person name="Kotoulas G."/>
            <person name="Topakas E."/>
        </authorList>
    </citation>
    <scope>NUCLEOTIDE SEQUENCE [LARGE SCALE GENOMIC DNA]</scope>
    <source>
        <strain evidence="8 9">TM138-S3</strain>
    </source>
</reference>
<dbReference type="InterPro" id="IPR036188">
    <property type="entry name" value="FAD/NAD-bd_sf"/>
</dbReference>
<evidence type="ECO:0000313" key="9">
    <source>
        <dbReference type="Proteomes" id="UP000803884"/>
    </source>
</evidence>
<dbReference type="GO" id="GO:0004499">
    <property type="term" value="F:N,N-dimethylaniline monooxygenase activity"/>
    <property type="evidence" value="ECO:0007669"/>
    <property type="project" value="InterPro"/>
</dbReference>
<evidence type="ECO:0000256" key="5">
    <source>
        <dbReference type="ARBA" id="ARBA00022857"/>
    </source>
</evidence>
<keyword evidence="6" id="KW-0560">Oxidoreductase</keyword>
<keyword evidence="3" id="KW-0285">Flavoprotein</keyword>
<dbReference type="Proteomes" id="UP000803884">
    <property type="component" value="Unassembled WGS sequence"/>
</dbReference>
<comment type="similarity">
    <text evidence="2">Belongs to the FMO family.</text>
</comment>
<dbReference type="SUPFAM" id="SSF51905">
    <property type="entry name" value="FAD/NAD(P)-binding domain"/>
    <property type="match status" value="2"/>
</dbReference>
<keyword evidence="7" id="KW-0503">Monooxygenase</keyword>
<evidence type="ECO:0000313" key="8">
    <source>
        <dbReference type="EMBL" id="KAL1588230.1"/>
    </source>
</evidence>
<dbReference type="Gene3D" id="3.50.50.60">
    <property type="entry name" value="FAD/NAD(P)-binding domain"/>
    <property type="match status" value="2"/>
</dbReference>
<evidence type="ECO:0000256" key="7">
    <source>
        <dbReference type="ARBA" id="ARBA00023033"/>
    </source>
</evidence>
<sequence length="533" mass="59841">MHLRTPLLTLSFGDLAVLPRTKKHVPAYNRVIPNRAMGSIPSERRFKADTVAIIGAGPSGIAASKYLLAEKAFSKIQIFEQRDNVGGIWNYVPCPESAPKDQAVPQTNPFAGLDEPIWENSNAKGALNKEDRQKASFLSPLYDRLETNIPRGLMGFSDLPWNKDIQLFPKHAQVQEYIERYSADVEHLVQYSTQVTDVRQESTGKWTIETQPVTFTSTDEITTHHFDAVIVANGHFNIPYIPSVPGISDFATAHPGSITHSKFYRLPEHYTNKKVIVVGNSASGIDISGQIMPYCAAPLIVSSKSESYFQVDTPPNQTNKPAISEFVPGNRTVVFEDGTRETEVDAILYCTGYFYSFPFLSSLSPSLISTGERVENLYKHLFYRPNPSLAFPVLSQKIIPFPFAEAQAAVVARVFAGRLAVPDEGDVKTWEEEVLAEMGDGREFHVLKFPKDADYINEMHDWASRADGEGKAVGKEPPFWGEKEYWTRERFPAIKKAFMGFGEDREGKKALEDVGFDFDEWKKERQEEGKQLL</sequence>
<evidence type="ECO:0000256" key="6">
    <source>
        <dbReference type="ARBA" id="ARBA00023002"/>
    </source>
</evidence>
<dbReference type="Pfam" id="PF00743">
    <property type="entry name" value="FMO-like"/>
    <property type="match status" value="2"/>
</dbReference>
<evidence type="ECO:0000256" key="4">
    <source>
        <dbReference type="ARBA" id="ARBA00022827"/>
    </source>
</evidence>
<proteinExistence type="inferred from homology"/>
<dbReference type="InterPro" id="IPR020946">
    <property type="entry name" value="Flavin_mOase-like"/>
</dbReference>
<dbReference type="Pfam" id="PF13450">
    <property type="entry name" value="NAD_binding_8"/>
    <property type="match status" value="1"/>
</dbReference>
<organism evidence="8 9">
    <name type="scientific">Cladosporium halotolerans</name>
    <dbReference type="NCBI Taxonomy" id="1052096"/>
    <lineage>
        <taxon>Eukaryota</taxon>
        <taxon>Fungi</taxon>
        <taxon>Dikarya</taxon>
        <taxon>Ascomycota</taxon>
        <taxon>Pezizomycotina</taxon>
        <taxon>Dothideomycetes</taxon>
        <taxon>Dothideomycetidae</taxon>
        <taxon>Cladosporiales</taxon>
        <taxon>Cladosporiaceae</taxon>
        <taxon>Cladosporium</taxon>
    </lineage>
</organism>
<dbReference type="FunFam" id="3.50.50.60:FF:000138">
    <property type="entry name" value="Flavin-containing monooxygenase"/>
    <property type="match status" value="1"/>
</dbReference>
<keyword evidence="5" id="KW-0521">NADP</keyword>
<keyword evidence="9" id="KW-1185">Reference proteome</keyword>
<dbReference type="AlphaFoldDB" id="A0AB34KXE9"/>
<dbReference type="InterPro" id="IPR050346">
    <property type="entry name" value="FMO-like"/>
</dbReference>
<dbReference type="InterPro" id="IPR000960">
    <property type="entry name" value="Flavin_mOase"/>
</dbReference>
<gene>
    <name evidence="8" type="ORF">WHR41_02758</name>
</gene>
<keyword evidence="4" id="KW-0274">FAD</keyword>
<dbReference type="GO" id="GO:0050661">
    <property type="term" value="F:NADP binding"/>
    <property type="evidence" value="ECO:0007669"/>
    <property type="project" value="InterPro"/>
</dbReference>
<name>A0AB34KXE9_9PEZI</name>
<evidence type="ECO:0000256" key="1">
    <source>
        <dbReference type="ARBA" id="ARBA00001974"/>
    </source>
</evidence>
<comment type="caution">
    <text evidence="8">The sequence shown here is derived from an EMBL/GenBank/DDBJ whole genome shotgun (WGS) entry which is preliminary data.</text>
</comment>
<dbReference type="EMBL" id="JAAQHG020000007">
    <property type="protein sequence ID" value="KAL1588230.1"/>
    <property type="molecule type" value="Genomic_DNA"/>
</dbReference>
<dbReference type="PANTHER" id="PTHR23023">
    <property type="entry name" value="DIMETHYLANILINE MONOOXYGENASE"/>
    <property type="match status" value="1"/>
</dbReference>
<comment type="cofactor">
    <cofactor evidence="1">
        <name>FAD</name>
        <dbReference type="ChEBI" id="CHEBI:57692"/>
    </cofactor>
</comment>
<accession>A0AB34KXE9</accession>